<dbReference type="InterPro" id="IPR036291">
    <property type="entry name" value="NAD(P)-bd_dom_sf"/>
</dbReference>
<evidence type="ECO:0000259" key="3">
    <source>
        <dbReference type="Pfam" id="PF00389"/>
    </source>
</evidence>
<evidence type="ECO:0000256" key="2">
    <source>
        <dbReference type="RuleBase" id="RU003719"/>
    </source>
</evidence>
<sequence>MTRPRLIVTRRWPAEVERALAERFDVSFNDDDHPFTPPEMQQALASCDALLTTVSDRIDASVLRTAPRAKLLANYGVGYSHIDLDAAKACGITVTNTPDVLTDCTADLAITLMLMTARRAGEGEREVRSGSWTGWRPTHMIGTSVTGKTLGLIGMGRIAKAVAMRAQHGFGMKIVFFNRSRLAPEQLAGLDARQCDSVEEVLAQADFVSLHCPGGAATHHLINGERLATMRREAFLINTARGEVIDEQALIDALHNGTIAGAGLDVFEAEPRVSEALLTMENVVLLPHLGSATRETRVGMGMRVLDNVTAYFDGRTPPDKVA</sequence>
<dbReference type="Pfam" id="PF02826">
    <property type="entry name" value="2-Hacid_dh_C"/>
    <property type="match status" value="1"/>
</dbReference>
<feature type="domain" description="D-isomer specific 2-hydroxyacid dehydrogenase catalytic" evidence="3">
    <location>
        <begin position="15"/>
        <end position="321"/>
    </location>
</feature>
<feature type="domain" description="D-isomer specific 2-hydroxyacid dehydrogenase NAD-binding" evidence="4">
    <location>
        <begin position="110"/>
        <end position="290"/>
    </location>
</feature>
<name>A0ABX1QBZ2_9RHOO</name>
<reference evidence="5 6" key="1">
    <citation type="submission" date="2019-12" db="EMBL/GenBank/DDBJ databases">
        <title>Comparative genomics gives insights into the taxonomy of the Azoarcus-Aromatoleum group and reveals separate origins of nif in the plant-associated Azoarcus and non-plant-associated Aromatoleum sub-groups.</title>
        <authorList>
            <person name="Lafos M."/>
            <person name="Maluk M."/>
            <person name="Batista M."/>
            <person name="Junghare M."/>
            <person name="Carmona M."/>
            <person name="Faoro H."/>
            <person name="Cruz L.M."/>
            <person name="Battistoni F."/>
            <person name="De Souza E."/>
            <person name="Pedrosa F."/>
            <person name="Chen W.-M."/>
            <person name="Poole P.S."/>
            <person name="Dixon R.A."/>
            <person name="James E.K."/>
        </authorList>
    </citation>
    <scope>NUCLEOTIDE SEQUENCE [LARGE SCALE GENOMIC DNA]</scope>
    <source>
        <strain evidence="5 6">22Lin</strain>
    </source>
</reference>
<dbReference type="InterPro" id="IPR006140">
    <property type="entry name" value="D-isomer_DH_NAD-bd"/>
</dbReference>
<dbReference type="CDD" id="cd05301">
    <property type="entry name" value="GDH"/>
    <property type="match status" value="1"/>
</dbReference>
<comment type="caution">
    <text evidence="5">The sequence shown here is derived from an EMBL/GenBank/DDBJ whole genome shotgun (WGS) entry which is preliminary data.</text>
</comment>
<dbReference type="InterPro" id="IPR006139">
    <property type="entry name" value="D-isomer_2_OHA_DH_cat_dom"/>
</dbReference>
<keyword evidence="6" id="KW-1185">Reference proteome</keyword>
<dbReference type="PANTHER" id="PTHR10996:SF283">
    <property type="entry name" value="GLYOXYLATE_HYDROXYPYRUVATE REDUCTASE B"/>
    <property type="match status" value="1"/>
</dbReference>
<keyword evidence="1 2" id="KW-0560">Oxidoreductase</keyword>
<dbReference type="InterPro" id="IPR029753">
    <property type="entry name" value="D-isomer_DH_CS"/>
</dbReference>
<evidence type="ECO:0000259" key="4">
    <source>
        <dbReference type="Pfam" id="PF02826"/>
    </source>
</evidence>
<evidence type="ECO:0000313" key="6">
    <source>
        <dbReference type="Proteomes" id="UP000648984"/>
    </source>
</evidence>
<dbReference type="EMBL" id="WTVQ01000012">
    <property type="protein sequence ID" value="NMG74941.1"/>
    <property type="molecule type" value="Genomic_DNA"/>
</dbReference>
<dbReference type="InterPro" id="IPR050223">
    <property type="entry name" value="D-isomer_2-hydroxyacid_DH"/>
</dbReference>
<comment type="similarity">
    <text evidence="2">Belongs to the D-isomer specific 2-hydroxyacid dehydrogenase family.</text>
</comment>
<dbReference type="Pfam" id="PF00389">
    <property type="entry name" value="2-Hacid_dh"/>
    <property type="match status" value="1"/>
</dbReference>
<organism evidence="5 6">
    <name type="scientific">Aromatoleum diolicum</name>
    <dbReference type="NCBI Taxonomy" id="75796"/>
    <lineage>
        <taxon>Bacteria</taxon>
        <taxon>Pseudomonadati</taxon>
        <taxon>Pseudomonadota</taxon>
        <taxon>Betaproteobacteria</taxon>
        <taxon>Rhodocyclales</taxon>
        <taxon>Rhodocyclaceae</taxon>
        <taxon>Aromatoleum</taxon>
    </lineage>
</organism>
<dbReference type="RefSeq" id="WP_169260087.1">
    <property type="nucleotide sequence ID" value="NZ_WTVQ01000012.1"/>
</dbReference>
<dbReference type="SUPFAM" id="SSF51735">
    <property type="entry name" value="NAD(P)-binding Rossmann-fold domains"/>
    <property type="match status" value="1"/>
</dbReference>
<accession>A0ABX1QBZ2</accession>
<evidence type="ECO:0000256" key="1">
    <source>
        <dbReference type="ARBA" id="ARBA00023002"/>
    </source>
</evidence>
<dbReference type="SUPFAM" id="SSF52283">
    <property type="entry name" value="Formate/glycerate dehydrogenase catalytic domain-like"/>
    <property type="match status" value="1"/>
</dbReference>
<dbReference type="Proteomes" id="UP000648984">
    <property type="component" value="Unassembled WGS sequence"/>
</dbReference>
<proteinExistence type="inferred from homology"/>
<dbReference type="PANTHER" id="PTHR10996">
    <property type="entry name" value="2-HYDROXYACID DEHYDROGENASE-RELATED"/>
    <property type="match status" value="1"/>
</dbReference>
<protein>
    <submittedName>
        <fullName evidence="5">D-glycerate dehydrogenase</fullName>
    </submittedName>
</protein>
<evidence type="ECO:0000313" key="5">
    <source>
        <dbReference type="EMBL" id="NMG74941.1"/>
    </source>
</evidence>
<dbReference type="PROSITE" id="PS00670">
    <property type="entry name" value="D_2_HYDROXYACID_DH_2"/>
    <property type="match status" value="1"/>
</dbReference>
<dbReference type="Gene3D" id="3.40.50.720">
    <property type="entry name" value="NAD(P)-binding Rossmann-like Domain"/>
    <property type="match status" value="2"/>
</dbReference>
<gene>
    <name evidence="5" type="ORF">GPA25_09250</name>
</gene>